<evidence type="ECO:0000313" key="1">
    <source>
        <dbReference type="EMBL" id="KKL80578.1"/>
    </source>
</evidence>
<accession>A0A0F9F2L0</accession>
<sequence>MNVPCPFCGLIKDHVGGCLYLHLIPNSDAFK</sequence>
<comment type="caution">
    <text evidence="1">The sequence shown here is derived from an EMBL/GenBank/DDBJ whole genome shotgun (WGS) entry which is preliminary data.</text>
</comment>
<protein>
    <submittedName>
        <fullName evidence="1">Uncharacterized protein</fullName>
    </submittedName>
</protein>
<dbReference type="EMBL" id="LAZR01022806">
    <property type="protein sequence ID" value="KKL80578.1"/>
    <property type="molecule type" value="Genomic_DNA"/>
</dbReference>
<proteinExistence type="predicted"/>
<reference evidence="1" key="1">
    <citation type="journal article" date="2015" name="Nature">
        <title>Complex archaea that bridge the gap between prokaryotes and eukaryotes.</title>
        <authorList>
            <person name="Spang A."/>
            <person name="Saw J.H."/>
            <person name="Jorgensen S.L."/>
            <person name="Zaremba-Niedzwiedzka K."/>
            <person name="Martijn J."/>
            <person name="Lind A.E."/>
            <person name="van Eijk R."/>
            <person name="Schleper C."/>
            <person name="Guy L."/>
            <person name="Ettema T.J."/>
        </authorList>
    </citation>
    <scope>NUCLEOTIDE SEQUENCE</scope>
</reference>
<feature type="non-terminal residue" evidence="1">
    <location>
        <position position="31"/>
    </location>
</feature>
<dbReference type="AlphaFoldDB" id="A0A0F9F2L0"/>
<name>A0A0F9F2L0_9ZZZZ</name>
<gene>
    <name evidence="1" type="ORF">LCGC14_2003290</name>
</gene>
<organism evidence="1">
    <name type="scientific">marine sediment metagenome</name>
    <dbReference type="NCBI Taxonomy" id="412755"/>
    <lineage>
        <taxon>unclassified sequences</taxon>
        <taxon>metagenomes</taxon>
        <taxon>ecological metagenomes</taxon>
    </lineage>
</organism>